<organism evidence="5 6">
    <name type="scientific">Oceanidesulfovibrio marinus</name>
    <dbReference type="NCBI Taxonomy" id="370038"/>
    <lineage>
        <taxon>Bacteria</taxon>
        <taxon>Pseudomonadati</taxon>
        <taxon>Thermodesulfobacteriota</taxon>
        <taxon>Desulfovibrionia</taxon>
        <taxon>Desulfovibrionales</taxon>
        <taxon>Desulfovibrionaceae</taxon>
        <taxon>Oceanidesulfovibrio</taxon>
    </lineage>
</organism>
<keyword evidence="2" id="KW-0560">Oxidoreductase</keyword>
<name>A0A6P1ZL74_9BACT</name>
<dbReference type="FunFam" id="3.40.50.720:FF:000084">
    <property type="entry name" value="Short-chain dehydrogenase reductase"/>
    <property type="match status" value="1"/>
</dbReference>
<evidence type="ECO:0000313" key="6">
    <source>
        <dbReference type="Proteomes" id="UP000434052"/>
    </source>
</evidence>
<dbReference type="EMBL" id="QMIF01000002">
    <property type="protein sequence ID" value="TVM36060.1"/>
    <property type="molecule type" value="Genomic_DNA"/>
</dbReference>
<evidence type="ECO:0000256" key="3">
    <source>
        <dbReference type="RuleBase" id="RU000363"/>
    </source>
</evidence>
<dbReference type="GO" id="GO:0016616">
    <property type="term" value="F:oxidoreductase activity, acting on the CH-OH group of donors, NAD or NADP as acceptor"/>
    <property type="evidence" value="ECO:0007669"/>
    <property type="project" value="TreeGrafter"/>
</dbReference>
<dbReference type="Proteomes" id="UP000503251">
    <property type="component" value="Chromosome"/>
</dbReference>
<dbReference type="InterPro" id="IPR036291">
    <property type="entry name" value="NAD(P)-bd_dom_sf"/>
</dbReference>
<sequence>MDLNLSGKVALVTGAARGIGEGIASRFIAEGAKVAVADVDEIRAQRTLEHLGPQSMFVRMDVTNEQSVQDAVDTVTDAYGQIDILVNNAGVSTRISLANMTYDDFDYVFKVNTYGTFLVTRAVIPQMIERKHGKIVNIAAMVGASPMQTFSHYSASKAAVIAFTKAVAMEHAEYDLNINCVCPGGVDTRLWSKDNLQVKGGTDIINFKADIEQRFSLGRAQKIEDIANMVCYLSSDLTQNISGQNFFVTS</sequence>
<dbReference type="Gene3D" id="3.40.50.720">
    <property type="entry name" value="NAD(P)-binding Rossmann-like Domain"/>
    <property type="match status" value="1"/>
</dbReference>
<evidence type="ECO:0000313" key="7">
    <source>
        <dbReference type="Proteomes" id="UP000503251"/>
    </source>
</evidence>
<keyword evidence="7" id="KW-1185">Reference proteome</keyword>
<dbReference type="PANTHER" id="PTHR42760:SF133">
    <property type="entry name" value="3-OXOACYL-[ACYL-CARRIER-PROTEIN] REDUCTASE"/>
    <property type="match status" value="1"/>
</dbReference>
<dbReference type="EMBL" id="CP039543">
    <property type="protein sequence ID" value="QJT09823.1"/>
    <property type="molecule type" value="Genomic_DNA"/>
</dbReference>
<dbReference type="NCBIfam" id="NF005559">
    <property type="entry name" value="PRK07231.1"/>
    <property type="match status" value="1"/>
</dbReference>
<dbReference type="PROSITE" id="PS00061">
    <property type="entry name" value="ADH_SHORT"/>
    <property type="match status" value="1"/>
</dbReference>
<dbReference type="PRINTS" id="PR00081">
    <property type="entry name" value="GDHRDH"/>
</dbReference>
<dbReference type="SUPFAM" id="SSF51735">
    <property type="entry name" value="NAD(P)-binding Rossmann-fold domains"/>
    <property type="match status" value="1"/>
</dbReference>
<evidence type="ECO:0000313" key="4">
    <source>
        <dbReference type="EMBL" id="QJT09823.1"/>
    </source>
</evidence>
<dbReference type="CDD" id="cd05233">
    <property type="entry name" value="SDR_c"/>
    <property type="match status" value="1"/>
</dbReference>
<dbReference type="Pfam" id="PF00106">
    <property type="entry name" value="adh_short"/>
    <property type="match status" value="1"/>
</dbReference>
<evidence type="ECO:0000256" key="1">
    <source>
        <dbReference type="ARBA" id="ARBA00006484"/>
    </source>
</evidence>
<protein>
    <submittedName>
        <fullName evidence="4">SDR family oxidoreductase</fullName>
    </submittedName>
    <submittedName>
        <fullName evidence="5">Short-chain dehydrogenase</fullName>
    </submittedName>
</protein>
<accession>A0A6P1ZL74</accession>
<dbReference type="Proteomes" id="UP000434052">
    <property type="component" value="Unassembled WGS sequence"/>
</dbReference>
<dbReference type="OrthoDB" id="9803628at2"/>
<evidence type="ECO:0000256" key="2">
    <source>
        <dbReference type="ARBA" id="ARBA00023002"/>
    </source>
</evidence>
<dbReference type="AlphaFoldDB" id="A0A6P1ZL74"/>
<dbReference type="PRINTS" id="PR00080">
    <property type="entry name" value="SDRFAMILY"/>
</dbReference>
<dbReference type="InterPro" id="IPR002347">
    <property type="entry name" value="SDR_fam"/>
</dbReference>
<proteinExistence type="inferred from homology"/>
<comment type="similarity">
    <text evidence="1 3">Belongs to the short-chain dehydrogenases/reductases (SDR) family.</text>
</comment>
<reference evidence="5 6" key="1">
    <citation type="submission" date="2018-06" db="EMBL/GenBank/DDBJ databases">
        <title>Complete genome of Desulfovibrio marinus P48SEP.</title>
        <authorList>
            <person name="Crispim J.S."/>
            <person name="Vidigal P.M.P."/>
            <person name="Silva L.C.F."/>
            <person name="Araujo L.C."/>
            <person name="Laguardia C.N."/>
            <person name="Dias R.S."/>
            <person name="Sousa M.P."/>
            <person name="Paula S.O."/>
            <person name="Silva C."/>
        </authorList>
    </citation>
    <scope>NUCLEOTIDE SEQUENCE [LARGE SCALE GENOMIC DNA]</scope>
    <source>
        <strain evidence="5 6">P48SEP</strain>
    </source>
</reference>
<evidence type="ECO:0000313" key="5">
    <source>
        <dbReference type="EMBL" id="TVM36060.1"/>
    </source>
</evidence>
<dbReference type="GO" id="GO:0048038">
    <property type="term" value="F:quinone binding"/>
    <property type="evidence" value="ECO:0007669"/>
    <property type="project" value="TreeGrafter"/>
</dbReference>
<dbReference type="GO" id="GO:0006633">
    <property type="term" value="P:fatty acid biosynthetic process"/>
    <property type="evidence" value="ECO:0007669"/>
    <property type="project" value="TreeGrafter"/>
</dbReference>
<dbReference type="PANTHER" id="PTHR42760">
    <property type="entry name" value="SHORT-CHAIN DEHYDROGENASES/REDUCTASES FAMILY MEMBER"/>
    <property type="match status" value="1"/>
</dbReference>
<dbReference type="RefSeq" id="WP_144234392.1">
    <property type="nucleotide sequence ID" value="NZ_CP039543.1"/>
</dbReference>
<reference evidence="4 7" key="2">
    <citation type="submission" date="2019-04" db="EMBL/GenBank/DDBJ databases">
        <title>Isolation and culture of sulfate reducing bacteria from the cold seep of the South China Sea.</title>
        <authorList>
            <person name="Sun C."/>
            <person name="Liu R."/>
        </authorList>
    </citation>
    <scope>NUCLEOTIDE SEQUENCE [LARGE SCALE GENOMIC DNA]</scope>
    <source>
        <strain evidence="4 7">CS1</strain>
    </source>
</reference>
<gene>
    <name evidence="5" type="ORF">DQK91_05295</name>
    <name evidence="4" type="ORF">E8L03_13140</name>
</gene>
<dbReference type="InterPro" id="IPR020904">
    <property type="entry name" value="Sc_DH/Rdtase_CS"/>
</dbReference>